<proteinExistence type="predicted"/>
<name>A0A873WV72_9CAUD</name>
<gene>
    <name evidence="1" type="ORF">CPT_Miami_259</name>
</gene>
<sequence length="168" mass="19508">MNNIKVIGQTEQRVIDKARAYNNLVNETDFGDGKIKTVNEAIVQCLLCEAEELGLDIDQEPFASLGNRQFTFYRVPEDAHLIPWHNHVFNICQVEDKLQALGAKIVAMRLNEFDYQIDVDPERGTRTYYLNGQRICDCTGTPTLQDFKDLFSEERRRYFQQLEQTLRG</sequence>
<dbReference type="EMBL" id="MT701590">
    <property type="protein sequence ID" value="QPB09354.1"/>
    <property type="molecule type" value="Genomic_DNA"/>
</dbReference>
<evidence type="ECO:0000313" key="1">
    <source>
        <dbReference type="EMBL" id="QPB09354.1"/>
    </source>
</evidence>
<organism evidence="1 2">
    <name type="scientific">Klebsiella phage Miami</name>
    <dbReference type="NCBI Taxonomy" id="2767581"/>
    <lineage>
        <taxon>Viruses</taxon>
        <taxon>Duplodnaviria</taxon>
        <taxon>Heunggongvirae</taxon>
        <taxon>Uroviricota</taxon>
        <taxon>Caudoviricetes</taxon>
        <taxon>Chimalliviridae</taxon>
        <taxon>Miamivirus</taxon>
        <taxon>Miamivirus miami</taxon>
    </lineage>
</organism>
<accession>A0A873WV72</accession>
<reference evidence="1 2" key="1">
    <citation type="submission" date="2020-07" db="EMBL/GenBank/DDBJ databases">
        <title>Complete genome sequence of Klebsiella pneumoniae phage Miami.</title>
        <authorList>
            <person name="Mora D.A."/>
            <person name="Lessor L."/>
            <person name="Gill J."/>
            <person name="Liu M."/>
        </authorList>
    </citation>
    <scope>NUCLEOTIDE SEQUENCE [LARGE SCALE GENOMIC DNA]</scope>
</reference>
<protein>
    <submittedName>
        <fullName evidence="1">Uncharacterized protein</fullName>
    </submittedName>
</protein>
<dbReference type="Proteomes" id="UP000662782">
    <property type="component" value="Segment"/>
</dbReference>
<evidence type="ECO:0000313" key="2">
    <source>
        <dbReference type="Proteomes" id="UP000662782"/>
    </source>
</evidence>
<keyword evidence="2" id="KW-1185">Reference proteome</keyword>